<feature type="domain" description="ABC3 transporter permease C-terminal" evidence="8">
    <location>
        <begin position="275"/>
        <end position="400"/>
    </location>
</feature>
<keyword evidence="5 7" id="KW-0472">Membrane</keyword>
<dbReference type="GO" id="GO:0005886">
    <property type="term" value="C:plasma membrane"/>
    <property type="evidence" value="ECO:0007669"/>
    <property type="project" value="UniProtKB-SubCell"/>
</dbReference>
<dbReference type="KEGG" id="rfo:REIFOR_01401"/>
<keyword evidence="3 7" id="KW-0812">Transmembrane</keyword>
<evidence type="ECO:0000313" key="10">
    <source>
        <dbReference type="EMBL" id="ATX76547.1"/>
    </source>
</evidence>
<dbReference type="InterPro" id="IPR003838">
    <property type="entry name" value="ABC3_permease_C"/>
</dbReference>
<keyword evidence="2" id="KW-1003">Cell membrane</keyword>
<evidence type="ECO:0000256" key="1">
    <source>
        <dbReference type="ARBA" id="ARBA00004651"/>
    </source>
</evidence>
<dbReference type="Pfam" id="PF12704">
    <property type="entry name" value="MacB_PCD"/>
    <property type="match status" value="1"/>
</dbReference>
<dbReference type="PANTHER" id="PTHR30572:SF4">
    <property type="entry name" value="ABC TRANSPORTER PERMEASE YTRF"/>
    <property type="match status" value="1"/>
</dbReference>
<name>A0A2K8KP39_9GAMM</name>
<evidence type="ECO:0000256" key="3">
    <source>
        <dbReference type="ARBA" id="ARBA00022692"/>
    </source>
</evidence>
<dbReference type="EMBL" id="CP011797">
    <property type="protein sequence ID" value="ATX76547.1"/>
    <property type="molecule type" value="Genomic_DNA"/>
</dbReference>
<proteinExistence type="inferred from homology"/>
<dbReference type="RefSeq" id="WP_100256883.1">
    <property type="nucleotide sequence ID" value="NZ_CP011797.1"/>
</dbReference>
<evidence type="ECO:0000256" key="7">
    <source>
        <dbReference type="SAM" id="Phobius"/>
    </source>
</evidence>
<feature type="domain" description="MacB-like periplasmic core" evidence="9">
    <location>
        <begin position="18"/>
        <end position="240"/>
    </location>
</feature>
<feature type="transmembrane region" description="Helical" evidence="7">
    <location>
        <begin position="379"/>
        <end position="398"/>
    </location>
</feature>
<dbReference type="OrthoDB" id="9770036at2"/>
<keyword evidence="10" id="KW-0449">Lipoprotein</keyword>
<evidence type="ECO:0000256" key="5">
    <source>
        <dbReference type="ARBA" id="ARBA00023136"/>
    </source>
</evidence>
<dbReference type="GO" id="GO:0022857">
    <property type="term" value="F:transmembrane transporter activity"/>
    <property type="evidence" value="ECO:0007669"/>
    <property type="project" value="TreeGrafter"/>
</dbReference>
<accession>A0A2K8KP39</accession>
<comment type="subcellular location">
    <subcellularLocation>
        <location evidence="1">Cell membrane</location>
        <topology evidence="1">Multi-pass membrane protein</topology>
    </subcellularLocation>
</comment>
<comment type="similarity">
    <text evidence="6">Belongs to the ABC-4 integral membrane protein family.</text>
</comment>
<dbReference type="AlphaFoldDB" id="A0A2K8KP39"/>
<dbReference type="InterPro" id="IPR050250">
    <property type="entry name" value="Macrolide_Exporter_MacB"/>
</dbReference>
<gene>
    <name evidence="10" type="ORF">REIFOR_01401</name>
</gene>
<dbReference type="InterPro" id="IPR025857">
    <property type="entry name" value="MacB_PCD"/>
</dbReference>
<evidence type="ECO:0000259" key="9">
    <source>
        <dbReference type="Pfam" id="PF12704"/>
    </source>
</evidence>
<feature type="transmembrane region" description="Helical" evidence="7">
    <location>
        <begin position="273"/>
        <end position="295"/>
    </location>
</feature>
<reference evidence="10 11" key="1">
    <citation type="journal article" date="2017" name="Environ. Microbiol.">
        <title>Genomic and physiological analyses of 'Reinekea forsetii' reveal a versatile opportunistic lifestyle during spring algae blooms.</title>
        <authorList>
            <person name="Avci B."/>
            <person name="Hahnke R.L."/>
            <person name="Chafee M."/>
            <person name="Fischer T."/>
            <person name="Gruber-Vodicka H."/>
            <person name="Tegetmeyer H.E."/>
            <person name="Harder J."/>
            <person name="Fuchs B.M."/>
            <person name="Amann R.I."/>
            <person name="Teeling H."/>
        </authorList>
    </citation>
    <scope>NUCLEOTIDE SEQUENCE [LARGE SCALE GENOMIC DNA]</scope>
    <source>
        <strain evidence="10 11">Hel1_31_D35</strain>
    </source>
</reference>
<feature type="transmembrane region" description="Helical" evidence="7">
    <location>
        <begin position="315"/>
        <end position="339"/>
    </location>
</feature>
<dbReference type="Proteomes" id="UP000229757">
    <property type="component" value="Chromosome"/>
</dbReference>
<evidence type="ECO:0000256" key="4">
    <source>
        <dbReference type="ARBA" id="ARBA00022989"/>
    </source>
</evidence>
<evidence type="ECO:0000256" key="6">
    <source>
        <dbReference type="ARBA" id="ARBA00038076"/>
    </source>
</evidence>
<evidence type="ECO:0000259" key="8">
    <source>
        <dbReference type="Pfam" id="PF02687"/>
    </source>
</evidence>
<keyword evidence="4 7" id="KW-1133">Transmembrane helix</keyword>
<feature type="transmembrane region" description="Helical" evidence="7">
    <location>
        <begin position="20"/>
        <end position="40"/>
    </location>
</feature>
<organism evidence="10 11">
    <name type="scientific">Reinekea forsetii</name>
    <dbReference type="NCBI Taxonomy" id="1336806"/>
    <lineage>
        <taxon>Bacteria</taxon>
        <taxon>Pseudomonadati</taxon>
        <taxon>Pseudomonadota</taxon>
        <taxon>Gammaproteobacteria</taxon>
        <taxon>Oceanospirillales</taxon>
        <taxon>Saccharospirillaceae</taxon>
        <taxon>Reinekea</taxon>
    </lineage>
</organism>
<dbReference type="Pfam" id="PF02687">
    <property type="entry name" value="FtsX"/>
    <property type="match status" value="1"/>
</dbReference>
<keyword evidence="11" id="KW-1185">Reference proteome</keyword>
<protein>
    <submittedName>
        <fullName evidence="10">ABC transporter, permease component, involved in lipoprotein release</fullName>
    </submittedName>
</protein>
<evidence type="ECO:0000313" key="11">
    <source>
        <dbReference type="Proteomes" id="UP000229757"/>
    </source>
</evidence>
<dbReference type="PANTHER" id="PTHR30572">
    <property type="entry name" value="MEMBRANE COMPONENT OF TRANSPORTER-RELATED"/>
    <property type="match status" value="1"/>
</dbReference>
<evidence type="ECO:0000256" key="2">
    <source>
        <dbReference type="ARBA" id="ARBA00022475"/>
    </source>
</evidence>
<sequence>MLMLKLAFRNILRNKRRTVLTMLSMFGGYFLLVISLSVQFGSYEQVIDFFTRDSTGHAQITAENYLDRPSLYKTVPATSTFYQQLLAQANVVSATPRIVSGALAYGVSKSFPVQVIGIDVVKEADISFLVDKVKVGRYLRAEADAEGYFESLIGAAAARQLGLSIGDELILISQGADGSVANDLFRVAGIVGATEGLEARNVYLPLSAAQSFFVLPEQAHYWAVLTADYHDGPELAEQLNAWLEPSAGLEASSWQVVSKEFYQTMSADIEGGYVSYFVIVLLVCIGVLNTVLMSVMERTGEFGVLKAIGTSPRRLFFLIVIETLLLATLSCLLGLLTVLPVNAYLVNVGFTLPDPMEVSGVVMDHMKGLWDLKVFVEPALIIIGSAALISIFPALRAARIVPVDAMRSL</sequence>